<feature type="transmembrane region" description="Helical" evidence="1">
    <location>
        <begin position="56"/>
        <end position="75"/>
    </location>
</feature>
<feature type="signal peptide" evidence="2">
    <location>
        <begin position="1"/>
        <end position="19"/>
    </location>
</feature>
<name>A0A4S8MKH9_DENBC</name>
<dbReference type="EMBL" id="ML179070">
    <property type="protein sequence ID" value="THV03101.1"/>
    <property type="molecule type" value="Genomic_DNA"/>
</dbReference>
<gene>
    <name evidence="3" type="ORF">K435DRAFT_852171</name>
</gene>
<evidence type="ECO:0000313" key="3">
    <source>
        <dbReference type="EMBL" id="THV03101.1"/>
    </source>
</evidence>
<feature type="chain" id="PRO_5020704452" evidence="2">
    <location>
        <begin position="20"/>
        <end position="179"/>
    </location>
</feature>
<organism evidence="3 4">
    <name type="scientific">Dendrothele bispora (strain CBS 962.96)</name>
    <dbReference type="NCBI Taxonomy" id="1314807"/>
    <lineage>
        <taxon>Eukaryota</taxon>
        <taxon>Fungi</taxon>
        <taxon>Dikarya</taxon>
        <taxon>Basidiomycota</taxon>
        <taxon>Agaricomycotina</taxon>
        <taxon>Agaricomycetes</taxon>
        <taxon>Agaricomycetidae</taxon>
        <taxon>Agaricales</taxon>
        <taxon>Agaricales incertae sedis</taxon>
        <taxon>Dendrothele</taxon>
    </lineage>
</organism>
<evidence type="ECO:0000256" key="1">
    <source>
        <dbReference type="SAM" id="Phobius"/>
    </source>
</evidence>
<evidence type="ECO:0000313" key="4">
    <source>
        <dbReference type="Proteomes" id="UP000297245"/>
    </source>
</evidence>
<feature type="transmembrane region" description="Helical" evidence="1">
    <location>
        <begin position="114"/>
        <end position="136"/>
    </location>
</feature>
<protein>
    <submittedName>
        <fullName evidence="3">Uncharacterized protein</fullName>
    </submittedName>
</protein>
<keyword evidence="4" id="KW-1185">Reference proteome</keyword>
<accession>A0A4S8MKH9</accession>
<keyword evidence="1" id="KW-1133">Transmembrane helix</keyword>
<sequence length="179" mass="19858">MHAIWLPLLISTVTRLAVGNRVFNSMANDTSVLAISEPDELENFLEQLVISNTVGGIFYGSLLTMEIAIIYMNLFRSSQRSLKAYAEHTQSPYPDSVLSKDSCINNNIGRIFRVILESGLVYVFVWLFAIITDAGLLNEGAETSENAFLPHLAAMYPLLVFLLVVGQKSQIDIMTPQLS</sequence>
<keyword evidence="2" id="KW-0732">Signal</keyword>
<keyword evidence="1" id="KW-0812">Transmembrane</keyword>
<feature type="transmembrane region" description="Helical" evidence="1">
    <location>
        <begin position="148"/>
        <end position="166"/>
    </location>
</feature>
<reference evidence="3 4" key="1">
    <citation type="journal article" date="2019" name="Nat. Ecol. Evol.">
        <title>Megaphylogeny resolves global patterns of mushroom evolution.</title>
        <authorList>
            <person name="Varga T."/>
            <person name="Krizsan K."/>
            <person name="Foldi C."/>
            <person name="Dima B."/>
            <person name="Sanchez-Garcia M."/>
            <person name="Sanchez-Ramirez S."/>
            <person name="Szollosi G.J."/>
            <person name="Szarkandi J.G."/>
            <person name="Papp V."/>
            <person name="Albert L."/>
            <person name="Andreopoulos W."/>
            <person name="Angelini C."/>
            <person name="Antonin V."/>
            <person name="Barry K.W."/>
            <person name="Bougher N.L."/>
            <person name="Buchanan P."/>
            <person name="Buyck B."/>
            <person name="Bense V."/>
            <person name="Catcheside P."/>
            <person name="Chovatia M."/>
            <person name="Cooper J."/>
            <person name="Damon W."/>
            <person name="Desjardin D."/>
            <person name="Finy P."/>
            <person name="Geml J."/>
            <person name="Haridas S."/>
            <person name="Hughes K."/>
            <person name="Justo A."/>
            <person name="Karasinski D."/>
            <person name="Kautmanova I."/>
            <person name="Kiss B."/>
            <person name="Kocsube S."/>
            <person name="Kotiranta H."/>
            <person name="LaButti K.M."/>
            <person name="Lechner B.E."/>
            <person name="Liimatainen K."/>
            <person name="Lipzen A."/>
            <person name="Lukacs Z."/>
            <person name="Mihaltcheva S."/>
            <person name="Morgado L.N."/>
            <person name="Niskanen T."/>
            <person name="Noordeloos M.E."/>
            <person name="Ohm R.A."/>
            <person name="Ortiz-Santana B."/>
            <person name="Ovrebo C."/>
            <person name="Racz N."/>
            <person name="Riley R."/>
            <person name="Savchenko A."/>
            <person name="Shiryaev A."/>
            <person name="Soop K."/>
            <person name="Spirin V."/>
            <person name="Szebenyi C."/>
            <person name="Tomsovsky M."/>
            <person name="Tulloss R.E."/>
            <person name="Uehling J."/>
            <person name="Grigoriev I.V."/>
            <person name="Vagvolgyi C."/>
            <person name="Papp T."/>
            <person name="Martin F.M."/>
            <person name="Miettinen O."/>
            <person name="Hibbett D.S."/>
            <person name="Nagy L.G."/>
        </authorList>
    </citation>
    <scope>NUCLEOTIDE SEQUENCE [LARGE SCALE GENOMIC DNA]</scope>
    <source>
        <strain evidence="3 4">CBS 962.96</strain>
    </source>
</reference>
<keyword evidence="1" id="KW-0472">Membrane</keyword>
<dbReference type="Proteomes" id="UP000297245">
    <property type="component" value="Unassembled WGS sequence"/>
</dbReference>
<evidence type="ECO:0000256" key="2">
    <source>
        <dbReference type="SAM" id="SignalP"/>
    </source>
</evidence>
<proteinExistence type="predicted"/>
<dbReference type="AlphaFoldDB" id="A0A4S8MKH9"/>